<name>A0A0C1ZJC7_9VIBR</name>
<sequence>MKKYQKRKNLITSKTKREIAYDAKEKARAFVSTEQGVRLLQDCNVITPGGLLRERRNIKFSEALLPLFPGITGMVAEQLYRELLLEQKKGSESDRTSQGRKS</sequence>
<dbReference type="AlphaFoldDB" id="A0A0C1ZJC7"/>
<evidence type="ECO:0000313" key="2">
    <source>
        <dbReference type="Proteomes" id="UP000031586"/>
    </source>
</evidence>
<comment type="caution">
    <text evidence="1">The sequence shown here is derived from an EMBL/GenBank/DDBJ whole genome shotgun (WGS) entry which is preliminary data.</text>
</comment>
<protein>
    <submittedName>
        <fullName evidence="1">Uncharacterized protein</fullName>
    </submittedName>
</protein>
<gene>
    <name evidence="1" type="ORF">H735_10230</name>
</gene>
<accession>A0A0C1ZJC7</accession>
<evidence type="ECO:0000313" key="1">
    <source>
        <dbReference type="EMBL" id="KIF53291.1"/>
    </source>
</evidence>
<dbReference type="PATRIC" id="fig|1229493.5.peg.1131"/>
<dbReference type="EMBL" id="JPRD01000015">
    <property type="protein sequence ID" value="KIF53291.1"/>
    <property type="molecule type" value="Genomic_DNA"/>
</dbReference>
<reference evidence="1 2" key="1">
    <citation type="submission" date="2014-07" db="EMBL/GenBank/DDBJ databases">
        <title>Unique and conserved regions in Vibrio harveyi and related species in comparison with the shrimp pathogen Vibrio harveyi CAIM 1792.</title>
        <authorList>
            <person name="Espinoza-Valles I."/>
            <person name="Vora G."/>
            <person name="Leekitcharoenphon P."/>
            <person name="Ussery D."/>
            <person name="Hoj L."/>
            <person name="Gomez-Gil B."/>
        </authorList>
    </citation>
    <scope>NUCLEOTIDE SEQUENCE [LARGE SCALE GENOMIC DNA]</scope>
    <source>
        <strain evidence="2">CAIM 1854 / LMG 25443</strain>
    </source>
</reference>
<organism evidence="1 2">
    <name type="scientific">Vibrio owensii CAIM 1854 = LMG 25443</name>
    <dbReference type="NCBI Taxonomy" id="1229493"/>
    <lineage>
        <taxon>Bacteria</taxon>
        <taxon>Pseudomonadati</taxon>
        <taxon>Pseudomonadota</taxon>
        <taxon>Gammaproteobacteria</taxon>
        <taxon>Vibrionales</taxon>
        <taxon>Vibrionaceae</taxon>
        <taxon>Vibrio</taxon>
    </lineage>
</organism>
<dbReference type="Proteomes" id="UP000031586">
    <property type="component" value="Unassembled WGS sequence"/>
</dbReference>
<proteinExistence type="predicted"/>